<protein>
    <recommendedName>
        <fullName evidence="3">Cupin</fullName>
    </recommendedName>
</protein>
<name>A0A4Q7AMX6_9GAMM</name>
<keyword evidence="2" id="KW-1185">Reference proteome</keyword>
<evidence type="ECO:0000313" key="2">
    <source>
        <dbReference type="Proteomes" id="UP000293863"/>
    </source>
</evidence>
<dbReference type="RefSeq" id="WP_130168082.1">
    <property type="nucleotide sequence ID" value="NZ_SGSQ01000002.1"/>
</dbReference>
<reference evidence="1 2" key="1">
    <citation type="submission" date="2019-02" db="EMBL/GenBank/DDBJ databases">
        <title>The Batch Genome Submission of Acinetobacter spp. strains.</title>
        <authorList>
            <person name="Qin J."/>
            <person name="Hu Y."/>
            <person name="Ye H."/>
            <person name="Wei L."/>
            <person name="Feng Y."/>
            <person name="Zong Z."/>
        </authorList>
    </citation>
    <scope>NUCLEOTIDE SEQUENCE [LARGE SCALE GENOMIC DNA]</scope>
    <source>
        <strain evidence="1 2">WCHAW060049</strain>
    </source>
</reference>
<gene>
    <name evidence="1" type="ORF">EXU28_02075</name>
</gene>
<evidence type="ECO:0008006" key="3">
    <source>
        <dbReference type="Google" id="ProtNLM"/>
    </source>
</evidence>
<sequence>MIQKIINDNQLLSIIIRHSFQKEGIEFFTPDDFSQQLAYMKRPKDYVIAPHVHNPVPREVQFTKEVLYLKSGKVRVDFYDEQQKYLESTVLYAGDVILLAFGGHGFEMLEESEIIEVKQGPYAGDLDKTRFEPVPSDQLVVK</sequence>
<accession>A0A4Q7AMX6</accession>
<proteinExistence type="predicted"/>
<comment type="caution">
    <text evidence="1">The sequence shown here is derived from an EMBL/GenBank/DDBJ whole genome shotgun (WGS) entry which is preliminary data.</text>
</comment>
<dbReference type="AlphaFoldDB" id="A0A4Q7AMX6"/>
<dbReference type="InterPro" id="IPR011051">
    <property type="entry name" value="RmlC_Cupin_sf"/>
</dbReference>
<dbReference type="EMBL" id="SGSQ01000002">
    <property type="protein sequence ID" value="RZG49144.1"/>
    <property type="molecule type" value="Genomic_DNA"/>
</dbReference>
<dbReference type="SUPFAM" id="SSF51182">
    <property type="entry name" value="RmlC-like cupins"/>
    <property type="match status" value="1"/>
</dbReference>
<dbReference type="Proteomes" id="UP000293863">
    <property type="component" value="Unassembled WGS sequence"/>
</dbReference>
<evidence type="ECO:0000313" key="1">
    <source>
        <dbReference type="EMBL" id="RZG49144.1"/>
    </source>
</evidence>
<organism evidence="1 2">
    <name type="scientific">Acinetobacter wuhouensis</name>
    <dbReference type="NCBI Taxonomy" id="1879050"/>
    <lineage>
        <taxon>Bacteria</taxon>
        <taxon>Pseudomonadati</taxon>
        <taxon>Pseudomonadota</taxon>
        <taxon>Gammaproteobacteria</taxon>
        <taxon>Moraxellales</taxon>
        <taxon>Moraxellaceae</taxon>
        <taxon>Acinetobacter</taxon>
    </lineage>
</organism>